<proteinExistence type="predicted"/>
<evidence type="ECO:0000313" key="2">
    <source>
        <dbReference type="EMBL" id="KAJ1960215.1"/>
    </source>
</evidence>
<feature type="region of interest" description="Disordered" evidence="1">
    <location>
        <begin position="1"/>
        <end position="66"/>
    </location>
</feature>
<feature type="compositionally biased region" description="Polar residues" evidence="1">
    <location>
        <begin position="49"/>
        <end position="60"/>
    </location>
</feature>
<reference evidence="2" key="1">
    <citation type="submission" date="2022-07" db="EMBL/GenBank/DDBJ databases">
        <title>Phylogenomic reconstructions and comparative analyses of Kickxellomycotina fungi.</title>
        <authorList>
            <person name="Reynolds N.K."/>
            <person name="Stajich J.E."/>
            <person name="Barry K."/>
            <person name="Grigoriev I.V."/>
            <person name="Crous P."/>
            <person name="Smith M.E."/>
        </authorList>
    </citation>
    <scope>NUCLEOTIDE SEQUENCE</scope>
    <source>
        <strain evidence="2">RSA 1196</strain>
    </source>
</reference>
<feature type="compositionally biased region" description="Polar residues" evidence="1">
    <location>
        <begin position="24"/>
        <end position="36"/>
    </location>
</feature>
<dbReference type="EMBL" id="JANBPY010001396">
    <property type="protein sequence ID" value="KAJ1960215.1"/>
    <property type="molecule type" value="Genomic_DNA"/>
</dbReference>
<sequence length="66" mass="7465">MTSSTGKKRTKRNIRRKSVPATFQGITESPETPTTKRSTREGSVRKNAIRSQSNTPSSQRYPRRVS</sequence>
<feature type="non-terminal residue" evidence="2">
    <location>
        <position position="66"/>
    </location>
</feature>
<feature type="compositionally biased region" description="Basic residues" evidence="1">
    <location>
        <begin position="1"/>
        <end position="18"/>
    </location>
</feature>
<dbReference type="AlphaFoldDB" id="A0A9W8AS38"/>
<keyword evidence="3" id="KW-1185">Reference proteome</keyword>
<name>A0A9W8AS38_9FUNG</name>
<accession>A0A9W8AS38</accession>
<dbReference type="Proteomes" id="UP001150925">
    <property type="component" value="Unassembled WGS sequence"/>
</dbReference>
<protein>
    <submittedName>
        <fullName evidence="2">Uncharacterized protein</fullName>
    </submittedName>
</protein>
<gene>
    <name evidence="2" type="ORF">IWQ62_004312</name>
</gene>
<evidence type="ECO:0000256" key="1">
    <source>
        <dbReference type="SAM" id="MobiDB-lite"/>
    </source>
</evidence>
<comment type="caution">
    <text evidence="2">The sequence shown here is derived from an EMBL/GenBank/DDBJ whole genome shotgun (WGS) entry which is preliminary data.</text>
</comment>
<evidence type="ECO:0000313" key="3">
    <source>
        <dbReference type="Proteomes" id="UP001150925"/>
    </source>
</evidence>
<organism evidence="2 3">
    <name type="scientific">Dispira parvispora</name>
    <dbReference type="NCBI Taxonomy" id="1520584"/>
    <lineage>
        <taxon>Eukaryota</taxon>
        <taxon>Fungi</taxon>
        <taxon>Fungi incertae sedis</taxon>
        <taxon>Zoopagomycota</taxon>
        <taxon>Kickxellomycotina</taxon>
        <taxon>Dimargaritomycetes</taxon>
        <taxon>Dimargaritales</taxon>
        <taxon>Dimargaritaceae</taxon>
        <taxon>Dispira</taxon>
    </lineage>
</organism>